<evidence type="ECO:0000256" key="6">
    <source>
        <dbReference type="SAM" id="Phobius"/>
    </source>
</evidence>
<dbReference type="GO" id="GO:0005789">
    <property type="term" value="C:endoplasmic reticulum membrane"/>
    <property type="evidence" value="ECO:0007669"/>
    <property type="project" value="TreeGrafter"/>
</dbReference>
<proteinExistence type="predicted"/>
<evidence type="ECO:0000256" key="3">
    <source>
        <dbReference type="ARBA" id="ARBA00022989"/>
    </source>
</evidence>
<dbReference type="InterPro" id="IPR019013">
    <property type="entry name" value="Vma21"/>
</dbReference>
<keyword evidence="3 6" id="KW-1133">Transmembrane helix</keyword>
<organism evidence="7 8">
    <name type="scientific">Panagrellus redivivus</name>
    <name type="common">Microworm</name>
    <dbReference type="NCBI Taxonomy" id="6233"/>
    <lineage>
        <taxon>Eukaryota</taxon>
        <taxon>Metazoa</taxon>
        <taxon>Ecdysozoa</taxon>
        <taxon>Nematoda</taxon>
        <taxon>Chromadorea</taxon>
        <taxon>Rhabditida</taxon>
        <taxon>Tylenchina</taxon>
        <taxon>Panagrolaimomorpha</taxon>
        <taxon>Panagrolaimoidea</taxon>
        <taxon>Panagrolaimidae</taxon>
        <taxon>Panagrellus</taxon>
    </lineage>
</organism>
<evidence type="ECO:0000256" key="2">
    <source>
        <dbReference type="ARBA" id="ARBA00022824"/>
    </source>
</evidence>
<dbReference type="GO" id="GO:0070072">
    <property type="term" value="P:vacuolar proton-transporting V-type ATPase complex assembly"/>
    <property type="evidence" value="ECO:0007669"/>
    <property type="project" value="InterPro"/>
</dbReference>
<evidence type="ECO:0000256" key="4">
    <source>
        <dbReference type="ARBA" id="ARBA00023136"/>
    </source>
</evidence>
<name>A0A7E4VYZ9_PANRE</name>
<evidence type="ECO:0000256" key="1">
    <source>
        <dbReference type="ARBA" id="ARBA00022692"/>
    </source>
</evidence>
<feature type="transmembrane region" description="Helical" evidence="6">
    <location>
        <begin position="61"/>
        <end position="82"/>
    </location>
</feature>
<reference evidence="7" key="1">
    <citation type="journal article" date="2013" name="Genetics">
        <title>The draft genome and transcriptome of Panagrellus redivivus are shaped by the harsh demands of a free-living lifestyle.</title>
        <authorList>
            <person name="Srinivasan J."/>
            <person name="Dillman A.R."/>
            <person name="Macchietto M.G."/>
            <person name="Heikkinen L."/>
            <person name="Lakso M."/>
            <person name="Fracchia K.M."/>
            <person name="Antoshechkin I."/>
            <person name="Mortazavi A."/>
            <person name="Wong G."/>
            <person name="Sternberg P.W."/>
        </authorList>
    </citation>
    <scope>NUCLEOTIDE SEQUENCE [LARGE SCALE GENOMIC DNA]</scope>
    <source>
        <strain evidence="7">MT8872</strain>
    </source>
</reference>
<dbReference type="Pfam" id="PF09446">
    <property type="entry name" value="VMA21"/>
    <property type="match status" value="1"/>
</dbReference>
<keyword evidence="5" id="KW-0968">Cytoplasmic vesicle</keyword>
<feature type="transmembrane region" description="Helical" evidence="6">
    <location>
        <begin position="21"/>
        <end position="41"/>
    </location>
</feature>
<keyword evidence="7" id="KW-1185">Reference proteome</keyword>
<dbReference type="AlphaFoldDB" id="A0A7E4VYZ9"/>
<evidence type="ECO:0000313" key="8">
    <source>
        <dbReference type="WBParaSite" id="Pan_g4562.t1"/>
    </source>
</evidence>
<protein>
    <submittedName>
        <fullName evidence="8">Vacuolar ATPase assembly integral membrane protein VMA21</fullName>
    </submittedName>
</protein>
<dbReference type="GO" id="GO:0031410">
    <property type="term" value="C:cytoplasmic vesicle"/>
    <property type="evidence" value="ECO:0007669"/>
    <property type="project" value="UniProtKB-KW"/>
</dbReference>
<dbReference type="WBParaSite" id="Pan_g4562.t1">
    <property type="protein sequence ID" value="Pan_g4562.t1"/>
    <property type="gene ID" value="Pan_g4562"/>
</dbReference>
<reference evidence="8" key="2">
    <citation type="submission" date="2020-10" db="UniProtKB">
        <authorList>
            <consortium name="WormBaseParasite"/>
        </authorList>
    </citation>
    <scope>IDENTIFICATION</scope>
</reference>
<dbReference type="PANTHER" id="PTHR31792">
    <property type="entry name" value="VACUOLAR ATPASE ASSEMBLY INTEGRAL MEMBRANE PROTEIN VMA21"/>
    <property type="match status" value="1"/>
</dbReference>
<evidence type="ECO:0000313" key="7">
    <source>
        <dbReference type="Proteomes" id="UP000492821"/>
    </source>
</evidence>
<dbReference type="PANTHER" id="PTHR31792:SF3">
    <property type="entry name" value="VACUOLAR ATPASE ASSEMBLY INTEGRAL MEMBRANE PROTEIN VMA21"/>
    <property type="match status" value="1"/>
</dbReference>
<keyword evidence="2" id="KW-0256">Endoplasmic reticulum</keyword>
<sequence>MTDAMSDIIPVLRDRSVQDAVKNLAAYSLVILVVPLGFMFLSKYYIFEATFGFTKDDSTTYAAITAVVLVHVLLGWWLYMAFREQKKPAGKND</sequence>
<evidence type="ECO:0000256" key="5">
    <source>
        <dbReference type="ARBA" id="ARBA00023329"/>
    </source>
</evidence>
<keyword evidence="1 6" id="KW-0812">Transmembrane</keyword>
<keyword evidence="4 6" id="KW-0472">Membrane</keyword>
<dbReference type="Proteomes" id="UP000492821">
    <property type="component" value="Unassembled WGS sequence"/>
</dbReference>
<accession>A0A7E4VYZ9</accession>